<dbReference type="PANTHER" id="PTHR11365">
    <property type="entry name" value="5-OXOPROLINASE RELATED"/>
    <property type="match status" value="1"/>
</dbReference>
<reference evidence="3 4" key="1">
    <citation type="submission" date="2019-06" db="EMBL/GenBank/DDBJ databases">
        <title>Sequencing the genomes of 1000 actinobacteria strains.</title>
        <authorList>
            <person name="Klenk H.-P."/>
        </authorList>
    </citation>
    <scope>NUCLEOTIDE SEQUENCE [LARGE SCALE GENOMIC DNA]</scope>
    <source>
        <strain evidence="3 4">DSM 45301</strain>
    </source>
</reference>
<dbReference type="GO" id="GO:0006749">
    <property type="term" value="P:glutathione metabolic process"/>
    <property type="evidence" value="ECO:0007669"/>
    <property type="project" value="TreeGrafter"/>
</dbReference>
<dbReference type="PANTHER" id="PTHR11365:SF23">
    <property type="entry name" value="HYPOTHETICAL 5-OXOPROLINASE (EUROFUNG)-RELATED"/>
    <property type="match status" value="1"/>
</dbReference>
<evidence type="ECO:0000313" key="3">
    <source>
        <dbReference type="EMBL" id="TQM13375.1"/>
    </source>
</evidence>
<keyword evidence="4" id="KW-1185">Reference proteome</keyword>
<dbReference type="GO" id="GO:0017168">
    <property type="term" value="F:5-oxoprolinase (ATP-hydrolyzing) activity"/>
    <property type="evidence" value="ECO:0007669"/>
    <property type="project" value="TreeGrafter"/>
</dbReference>
<dbReference type="RefSeq" id="WP_211365925.1">
    <property type="nucleotide sequence ID" value="NZ_VFPA01000001.1"/>
</dbReference>
<name>A0A543DVN0_9PSEU</name>
<dbReference type="InterPro" id="IPR003692">
    <property type="entry name" value="Hydantoinase_B"/>
</dbReference>
<accession>A0A543DVN0</accession>
<dbReference type="InterPro" id="IPR045079">
    <property type="entry name" value="Oxoprolinase-like"/>
</dbReference>
<protein>
    <submittedName>
        <fullName evidence="3">N-methylhydantoinase B</fullName>
    </submittedName>
</protein>
<dbReference type="EMBL" id="VFPA01000001">
    <property type="protein sequence ID" value="TQM13375.1"/>
    <property type="molecule type" value="Genomic_DNA"/>
</dbReference>
<evidence type="ECO:0000313" key="4">
    <source>
        <dbReference type="Proteomes" id="UP000315677"/>
    </source>
</evidence>
<comment type="caution">
    <text evidence="3">The sequence shown here is derived from an EMBL/GenBank/DDBJ whole genome shotgun (WGS) entry which is preliminary data.</text>
</comment>
<organism evidence="3 4">
    <name type="scientific">Pseudonocardia kunmingensis</name>
    <dbReference type="NCBI Taxonomy" id="630975"/>
    <lineage>
        <taxon>Bacteria</taxon>
        <taxon>Bacillati</taxon>
        <taxon>Actinomycetota</taxon>
        <taxon>Actinomycetes</taxon>
        <taxon>Pseudonocardiales</taxon>
        <taxon>Pseudonocardiaceae</taxon>
        <taxon>Pseudonocardia</taxon>
    </lineage>
</organism>
<dbReference type="GO" id="GO:0005829">
    <property type="term" value="C:cytosol"/>
    <property type="evidence" value="ECO:0007669"/>
    <property type="project" value="TreeGrafter"/>
</dbReference>
<feature type="domain" description="Hydantoinase B/oxoprolinase" evidence="2">
    <location>
        <begin position="22"/>
        <end position="554"/>
    </location>
</feature>
<evidence type="ECO:0000259" key="2">
    <source>
        <dbReference type="Pfam" id="PF02538"/>
    </source>
</evidence>
<dbReference type="Proteomes" id="UP000315677">
    <property type="component" value="Unassembled WGS sequence"/>
</dbReference>
<sequence>MSAKQVDVIEYPRGTALERALDPITTRVIAGALESIVLEVGHKLSRMAYSSVIRESEDFGAAILDARGRQVCECPLSTPLQLGPIPGYVRGIEQILAERGQTWHEGDVIMHNSSFHGASHQPDVAFCVPIFHEGALVGYSVTTAHHLDLGALVPGSVGIVDATDAYAEGLQFRAVKVYERGEPNAGIWQLLRDNIRSADMVVGDMEAQIAAARVGARRYVELLEQYGRATVEDACEELMNYSERVLRDQIAGLPDGVYRATGYVDGFADDPDPERRLLPVKVAVTIEGDTLTVDLTGTAPQVAEKAINMPFVGTVDIAVYVTLRSILLDQATHEDMPQNSGLVRPVRIVAERGSMANPVFPAATIARFCPGNVVADTLMHALSPICGDRVSAGVGNLKVIAYSGLNGEKYWVYMDISEGAYGGMLERDGIDAMDTLYANTRNNPVEDIEAHYPLRVRRYELRTDRSGAGRWRGGMGTVREIEFLAPGMMNLEGDGNSSAPWGAFGGQNGSPGGVDFVRADGTVEALPSKLQGRRAQEGDVIRTLSPCGGGYGDPLERDPELVLSDLLDGYLSEETARSRYGVVPAGNAVDEQATAALRERLRGADAAEHRPPWASVPSGTLG</sequence>
<gene>
    <name evidence="3" type="ORF">FB558_0109</name>
</gene>
<proteinExistence type="predicted"/>
<feature type="region of interest" description="Disordered" evidence="1">
    <location>
        <begin position="603"/>
        <end position="622"/>
    </location>
</feature>
<dbReference type="AlphaFoldDB" id="A0A543DVN0"/>
<dbReference type="Pfam" id="PF02538">
    <property type="entry name" value="Hydantoinase_B"/>
    <property type="match status" value="1"/>
</dbReference>
<evidence type="ECO:0000256" key="1">
    <source>
        <dbReference type="SAM" id="MobiDB-lite"/>
    </source>
</evidence>